<keyword evidence="2" id="KW-1185">Reference proteome</keyword>
<organism evidence="1 2">
    <name type="scientific">Thelephora ganbajun</name>
    <name type="common">Ganba fungus</name>
    <dbReference type="NCBI Taxonomy" id="370292"/>
    <lineage>
        <taxon>Eukaryota</taxon>
        <taxon>Fungi</taxon>
        <taxon>Dikarya</taxon>
        <taxon>Basidiomycota</taxon>
        <taxon>Agaricomycotina</taxon>
        <taxon>Agaricomycetes</taxon>
        <taxon>Thelephorales</taxon>
        <taxon>Thelephoraceae</taxon>
        <taxon>Thelephora</taxon>
    </lineage>
</organism>
<name>A0ACB6ZAV4_THEGA</name>
<reference evidence="1" key="1">
    <citation type="submission" date="2019-10" db="EMBL/GenBank/DDBJ databases">
        <authorList>
            <consortium name="DOE Joint Genome Institute"/>
            <person name="Kuo A."/>
            <person name="Miyauchi S."/>
            <person name="Kiss E."/>
            <person name="Drula E."/>
            <person name="Kohler A."/>
            <person name="Sanchez-Garcia M."/>
            <person name="Andreopoulos B."/>
            <person name="Barry K.W."/>
            <person name="Bonito G."/>
            <person name="Buee M."/>
            <person name="Carver A."/>
            <person name="Chen C."/>
            <person name="Cichocki N."/>
            <person name="Clum A."/>
            <person name="Culley D."/>
            <person name="Crous P.W."/>
            <person name="Fauchery L."/>
            <person name="Girlanda M."/>
            <person name="Hayes R."/>
            <person name="Keri Z."/>
            <person name="Labutti K."/>
            <person name="Lipzen A."/>
            <person name="Lombard V."/>
            <person name="Magnuson J."/>
            <person name="Maillard F."/>
            <person name="Morin E."/>
            <person name="Murat C."/>
            <person name="Nolan M."/>
            <person name="Ohm R."/>
            <person name="Pangilinan J."/>
            <person name="Pereira M."/>
            <person name="Perotto S."/>
            <person name="Peter M."/>
            <person name="Riley R."/>
            <person name="Sitrit Y."/>
            <person name="Stielow B."/>
            <person name="Szollosi G."/>
            <person name="Zifcakova L."/>
            <person name="Stursova M."/>
            <person name="Spatafora J.W."/>
            <person name="Tedersoo L."/>
            <person name="Vaario L.-M."/>
            <person name="Yamada A."/>
            <person name="Yan M."/>
            <person name="Wang P."/>
            <person name="Xu J."/>
            <person name="Bruns T."/>
            <person name="Baldrian P."/>
            <person name="Vilgalys R."/>
            <person name="Henrissat B."/>
            <person name="Grigoriev I.V."/>
            <person name="Hibbett D."/>
            <person name="Nagy L.G."/>
            <person name="Martin F.M."/>
        </authorList>
    </citation>
    <scope>NUCLEOTIDE SEQUENCE</scope>
    <source>
        <strain evidence="1">P2</strain>
    </source>
</reference>
<protein>
    <submittedName>
        <fullName evidence="1">Uncharacterized protein</fullName>
    </submittedName>
</protein>
<evidence type="ECO:0000313" key="1">
    <source>
        <dbReference type="EMBL" id="KAF9646731.1"/>
    </source>
</evidence>
<dbReference type="Proteomes" id="UP000886501">
    <property type="component" value="Unassembled WGS sequence"/>
</dbReference>
<comment type="caution">
    <text evidence="1">The sequence shown here is derived from an EMBL/GenBank/DDBJ whole genome shotgun (WGS) entry which is preliminary data.</text>
</comment>
<accession>A0ACB6ZAV4</accession>
<evidence type="ECO:0000313" key="2">
    <source>
        <dbReference type="Proteomes" id="UP000886501"/>
    </source>
</evidence>
<proteinExistence type="predicted"/>
<gene>
    <name evidence="1" type="ORF">BDM02DRAFT_3118202</name>
</gene>
<dbReference type="EMBL" id="MU118050">
    <property type="protein sequence ID" value="KAF9646731.1"/>
    <property type="molecule type" value="Genomic_DNA"/>
</dbReference>
<reference evidence="1" key="2">
    <citation type="journal article" date="2020" name="Nat. Commun.">
        <title>Large-scale genome sequencing of mycorrhizal fungi provides insights into the early evolution of symbiotic traits.</title>
        <authorList>
            <person name="Miyauchi S."/>
            <person name="Kiss E."/>
            <person name="Kuo A."/>
            <person name="Drula E."/>
            <person name="Kohler A."/>
            <person name="Sanchez-Garcia M."/>
            <person name="Morin E."/>
            <person name="Andreopoulos B."/>
            <person name="Barry K.W."/>
            <person name="Bonito G."/>
            <person name="Buee M."/>
            <person name="Carver A."/>
            <person name="Chen C."/>
            <person name="Cichocki N."/>
            <person name="Clum A."/>
            <person name="Culley D."/>
            <person name="Crous P.W."/>
            <person name="Fauchery L."/>
            <person name="Girlanda M."/>
            <person name="Hayes R.D."/>
            <person name="Keri Z."/>
            <person name="LaButti K."/>
            <person name="Lipzen A."/>
            <person name="Lombard V."/>
            <person name="Magnuson J."/>
            <person name="Maillard F."/>
            <person name="Murat C."/>
            <person name="Nolan M."/>
            <person name="Ohm R.A."/>
            <person name="Pangilinan J."/>
            <person name="Pereira M.F."/>
            <person name="Perotto S."/>
            <person name="Peter M."/>
            <person name="Pfister S."/>
            <person name="Riley R."/>
            <person name="Sitrit Y."/>
            <person name="Stielow J.B."/>
            <person name="Szollosi G."/>
            <person name="Zifcakova L."/>
            <person name="Stursova M."/>
            <person name="Spatafora J.W."/>
            <person name="Tedersoo L."/>
            <person name="Vaario L.M."/>
            <person name="Yamada A."/>
            <person name="Yan M."/>
            <person name="Wang P."/>
            <person name="Xu J."/>
            <person name="Bruns T."/>
            <person name="Baldrian P."/>
            <person name="Vilgalys R."/>
            <person name="Dunand C."/>
            <person name="Henrissat B."/>
            <person name="Grigoriev I.V."/>
            <person name="Hibbett D."/>
            <person name="Nagy L.G."/>
            <person name="Martin F.M."/>
        </authorList>
    </citation>
    <scope>NUCLEOTIDE SEQUENCE</scope>
    <source>
        <strain evidence="1">P2</strain>
    </source>
</reference>
<sequence length="93" mass="10115">MTVIGPMFNGSHPNGAVNTPSGLVIVTETPRALSLDALWTVDYFLQLTSVDYSAVCLHTDETRNTIQPIQLSGRRAKLHILSCLAGPPVLQRK</sequence>